<gene>
    <name evidence="1" type="ORF">KUTeg_010975</name>
</gene>
<evidence type="ECO:0000313" key="2">
    <source>
        <dbReference type="Proteomes" id="UP001217089"/>
    </source>
</evidence>
<proteinExistence type="predicted"/>
<evidence type="ECO:0000313" key="1">
    <source>
        <dbReference type="EMBL" id="KAJ8311620.1"/>
    </source>
</evidence>
<dbReference type="EMBL" id="JARBDR010000496">
    <property type="protein sequence ID" value="KAJ8311620.1"/>
    <property type="molecule type" value="Genomic_DNA"/>
</dbReference>
<dbReference type="Proteomes" id="UP001217089">
    <property type="component" value="Unassembled WGS sequence"/>
</dbReference>
<keyword evidence="2" id="KW-1185">Reference proteome</keyword>
<sequence>MSNNFKYSSCSKACKLNTHFYILTMGILKFLKPKQISNEDIAKAVILGPSALSEANEKIRKIIKSQTSNPSNNILKHRSRGK</sequence>
<protein>
    <submittedName>
        <fullName evidence="1">Uncharacterized protein</fullName>
    </submittedName>
</protein>
<comment type="caution">
    <text evidence="1">The sequence shown here is derived from an EMBL/GenBank/DDBJ whole genome shotgun (WGS) entry which is preliminary data.</text>
</comment>
<name>A0ABQ9F5T5_TEGGR</name>
<accession>A0ABQ9F5T5</accession>
<organism evidence="1 2">
    <name type="scientific">Tegillarca granosa</name>
    <name type="common">Malaysian cockle</name>
    <name type="synonym">Anadara granosa</name>
    <dbReference type="NCBI Taxonomy" id="220873"/>
    <lineage>
        <taxon>Eukaryota</taxon>
        <taxon>Metazoa</taxon>
        <taxon>Spiralia</taxon>
        <taxon>Lophotrochozoa</taxon>
        <taxon>Mollusca</taxon>
        <taxon>Bivalvia</taxon>
        <taxon>Autobranchia</taxon>
        <taxon>Pteriomorphia</taxon>
        <taxon>Arcoida</taxon>
        <taxon>Arcoidea</taxon>
        <taxon>Arcidae</taxon>
        <taxon>Tegillarca</taxon>
    </lineage>
</organism>
<reference evidence="1 2" key="1">
    <citation type="submission" date="2022-12" db="EMBL/GenBank/DDBJ databases">
        <title>Chromosome-level genome of Tegillarca granosa.</title>
        <authorList>
            <person name="Kim J."/>
        </authorList>
    </citation>
    <scope>NUCLEOTIDE SEQUENCE [LARGE SCALE GENOMIC DNA]</scope>
    <source>
        <strain evidence="1">Teg-2019</strain>
        <tissue evidence="1">Adductor muscle</tissue>
    </source>
</reference>